<keyword evidence="2" id="KW-1185">Reference proteome</keyword>
<proteinExistence type="predicted"/>
<evidence type="ECO:0000313" key="2">
    <source>
        <dbReference type="Proteomes" id="UP000288216"/>
    </source>
</evidence>
<feature type="non-terminal residue" evidence="1">
    <location>
        <position position="1"/>
    </location>
</feature>
<gene>
    <name evidence="1" type="ORF">scyTo_0018110</name>
</gene>
<dbReference type="EMBL" id="BFAA01012315">
    <property type="protein sequence ID" value="GCB80414.1"/>
    <property type="molecule type" value="Genomic_DNA"/>
</dbReference>
<protein>
    <submittedName>
        <fullName evidence="1">Uncharacterized protein</fullName>
    </submittedName>
</protein>
<sequence length="30" mass="3343">PLGDKWELSREQPGLSAIASKWKSRISQSS</sequence>
<dbReference type="Proteomes" id="UP000288216">
    <property type="component" value="Unassembled WGS sequence"/>
</dbReference>
<accession>A0A401Q4V9</accession>
<evidence type="ECO:0000313" key="1">
    <source>
        <dbReference type="EMBL" id="GCB80414.1"/>
    </source>
</evidence>
<organism evidence="1 2">
    <name type="scientific">Scyliorhinus torazame</name>
    <name type="common">Cloudy catshark</name>
    <name type="synonym">Catulus torazame</name>
    <dbReference type="NCBI Taxonomy" id="75743"/>
    <lineage>
        <taxon>Eukaryota</taxon>
        <taxon>Metazoa</taxon>
        <taxon>Chordata</taxon>
        <taxon>Craniata</taxon>
        <taxon>Vertebrata</taxon>
        <taxon>Chondrichthyes</taxon>
        <taxon>Elasmobranchii</taxon>
        <taxon>Galeomorphii</taxon>
        <taxon>Galeoidea</taxon>
        <taxon>Carcharhiniformes</taxon>
        <taxon>Scyliorhinidae</taxon>
        <taxon>Scyliorhinus</taxon>
    </lineage>
</organism>
<name>A0A401Q4V9_SCYTO</name>
<reference evidence="1 2" key="1">
    <citation type="journal article" date="2018" name="Nat. Ecol. Evol.">
        <title>Shark genomes provide insights into elasmobranch evolution and the origin of vertebrates.</title>
        <authorList>
            <person name="Hara Y"/>
            <person name="Yamaguchi K"/>
            <person name="Onimaru K"/>
            <person name="Kadota M"/>
            <person name="Koyanagi M"/>
            <person name="Keeley SD"/>
            <person name="Tatsumi K"/>
            <person name="Tanaka K"/>
            <person name="Motone F"/>
            <person name="Kageyama Y"/>
            <person name="Nozu R"/>
            <person name="Adachi N"/>
            <person name="Nishimura O"/>
            <person name="Nakagawa R"/>
            <person name="Tanegashima C"/>
            <person name="Kiyatake I"/>
            <person name="Matsumoto R"/>
            <person name="Murakumo K"/>
            <person name="Nishida K"/>
            <person name="Terakita A"/>
            <person name="Kuratani S"/>
            <person name="Sato K"/>
            <person name="Hyodo S Kuraku.S."/>
        </authorList>
    </citation>
    <scope>NUCLEOTIDE SEQUENCE [LARGE SCALE GENOMIC DNA]</scope>
</reference>
<comment type="caution">
    <text evidence="1">The sequence shown here is derived from an EMBL/GenBank/DDBJ whole genome shotgun (WGS) entry which is preliminary data.</text>
</comment>
<dbReference type="AlphaFoldDB" id="A0A401Q4V9"/>